<dbReference type="Pfam" id="PF03193">
    <property type="entry name" value="RsgA_GTPase"/>
    <property type="match status" value="1"/>
</dbReference>
<evidence type="ECO:0000256" key="6">
    <source>
        <dbReference type="ARBA" id="ARBA00022801"/>
    </source>
</evidence>
<dbReference type="SUPFAM" id="SSF50249">
    <property type="entry name" value="Nucleic acid-binding proteins"/>
    <property type="match status" value="1"/>
</dbReference>
<dbReference type="Proteomes" id="UP000219048">
    <property type="component" value="Unassembled WGS sequence"/>
</dbReference>
<dbReference type="PANTHER" id="PTHR32120:SF11">
    <property type="entry name" value="SMALL RIBOSOMAL SUBUNIT BIOGENESIS GTPASE RSGA 1, MITOCHONDRIAL-RELATED"/>
    <property type="match status" value="1"/>
</dbReference>
<dbReference type="GO" id="GO:0019843">
    <property type="term" value="F:rRNA binding"/>
    <property type="evidence" value="ECO:0007669"/>
    <property type="project" value="UniProtKB-KW"/>
</dbReference>
<dbReference type="InterPro" id="IPR010914">
    <property type="entry name" value="RsgA_GTPase_dom"/>
</dbReference>
<dbReference type="HAMAP" id="MF_01820">
    <property type="entry name" value="GTPase_RsgA"/>
    <property type="match status" value="1"/>
</dbReference>
<comment type="subunit">
    <text evidence="10">Monomer. Associates with 30S ribosomal subunit, binds 16S rRNA.</text>
</comment>
<accession>A0A285MUR3</accession>
<dbReference type="InterPro" id="IPR030378">
    <property type="entry name" value="G_CP_dom"/>
</dbReference>
<keyword evidence="7 10" id="KW-0862">Zinc</keyword>
<evidence type="ECO:0000256" key="5">
    <source>
        <dbReference type="ARBA" id="ARBA00022741"/>
    </source>
</evidence>
<dbReference type="Gene3D" id="1.10.40.50">
    <property type="entry name" value="Probable gtpase engc, domain 3"/>
    <property type="match status" value="1"/>
</dbReference>
<feature type="binding site" evidence="10">
    <location>
        <begin position="183"/>
        <end position="191"/>
    </location>
    <ligand>
        <name>GTP</name>
        <dbReference type="ChEBI" id="CHEBI:37565"/>
    </ligand>
</feature>
<feature type="domain" description="CP-type G" evidence="12">
    <location>
        <begin position="80"/>
        <end position="241"/>
    </location>
</feature>
<dbReference type="SUPFAM" id="SSF52540">
    <property type="entry name" value="P-loop containing nucleoside triphosphate hydrolases"/>
    <property type="match status" value="1"/>
</dbReference>
<keyword evidence="5 10" id="KW-0547">Nucleotide-binding</keyword>
<evidence type="ECO:0000256" key="10">
    <source>
        <dbReference type="HAMAP-Rule" id="MF_01820"/>
    </source>
</evidence>
<reference evidence="14" key="1">
    <citation type="submission" date="2017-09" db="EMBL/GenBank/DDBJ databases">
        <authorList>
            <person name="Varghese N."/>
            <person name="Submissions S."/>
        </authorList>
    </citation>
    <scope>NUCLEOTIDE SEQUENCE [LARGE SCALE GENOMIC DNA]</scope>
    <source>
        <strain evidence="14">DSM 25885</strain>
    </source>
</reference>
<evidence type="ECO:0000259" key="11">
    <source>
        <dbReference type="PROSITE" id="PS50936"/>
    </source>
</evidence>
<dbReference type="InterPro" id="IPR031944">
    <property type="entry name" value="RsgA_N"/>
</dbReference>
<feature type="binding site" evidence="10">
    <location>
        <position position="272"/>
    </location>
    <ligand>
        <name>Zn(2+)</name>
        <dbReference type="ChEBI" id="CHEBI:29105"/>
    </ligand>
</feature>
<dbReference type="InterPro" id="IPR027417">
    <property type="entry name" value="P-loop_NTPase"/>
</dbReference>
<comment type="subcellular location">
    <subcellularLocation>
        <location evidence="10">Cytoplasm</location>
    </subcellularLocation>
</comment>
<name>A0A285MUR3_9FLAO</name>
<evidence type="ECO:0000256" key="7">
    <source>
        <dbReference type="ARBA" id="ARBA00022833"/>
    </source>
</evidence>
<feature type="binding site" evidence="10">
    <location>
        <position position="270"/>
    </location>
    <ligand>
        <name>Zn(2+)</name>
        <dbReference type="ChEBI" id="CHEBI:29105"/>
    </ligand>
</feature>
<gene>
    <name evidence="10" type="primary">rsgA</name>
    <name evidence="13" type="ORF">SAMN06265377_2685</name>
</gene>
<evidence type="ECO:0000313" key="14">
    <source>
        <dbReference type="Proteomes" id="UP000219048"/>
    </source>
</evidence>
<feature type="binding site" evidence="10">
    <location>
        <begin position="129"/>
        <end position="132"/>
    </location>
    <ligand>
        <name>GTP</name>
        <dbReference type="ChEBI" id="CHEBI:37565"/>
    </ligand>
</feature>
<dbReference type="GO" id="GO:0042274">
    <property type="term" value="P:ribosomal small subunit biogenesis"/>
    <property type="evidence" value="ECO:0007669"/>
    <property type="project" value="UniProtKB-UniRule"/>
</dbReference>
<dbReference type="CDD" id="cd01854">
    <property type="entry name" value="YjeQ_EngC"/>
    <property type="match status" value="1"/>
</dbReference>
<protein>
    <recommendedName>
        <fullName evidence="10">Small ribosomal subunit biogenesis GTPase RsgA</fullName>
        <ecNumber evidence="10">3.6.1.-</ecNumber>
    </recommendedName>
</protein>
<dbReference type="PROSITE" id="PS51721">
    <property type="entry name" value="G_CP"/>
    <property type="match status" value="1"/>
</dbReference>
<keyword evidence="8 10" id="KW-0694">RNA-binding</keyword>
<feature type="domain" description="EngC GTPase" evidence="11">
    <location>
        <begin position="89"/>
        <end position="239"/>
    </location>
</feature>
<keyword evidence="6 10" id="KW-0378">Hydrolase</keyword>
<dbReference type="RefSeq" id="WP_097046323.1">
    <property type="nucleotide sequence ID" value="NZ_OBEH01000004.1"/>
</dbReference>
<comment type="function">
    <text evidence="10">One of several proteins that assist in the late maturation steps of the functional core of the 30S ribosomal subunit. Helps release RbfA from mature subunits. May play a role in the assembly of ribosomal proteins into the subunit. Circularly permuted GTPase that catalyzes slow GTP hydrolysis, GTPase activity is stimulated by the 30S ribosomal subunit.</text>
</comment>
<dbReference type="Pfam" id="PF16745">
    <property type="entry name" value="RsgA_N"/>
    <property type="match status" value="1"/>
</dbReference>
<evidence type="ECO:0000313" key="13">
    <source>
        <dbReference type="EMBL" id="SNZ00858.1"/>
    </source>
</evidence>
<feature type="binding site" evidence="10">
    <location>
        <position position="265"/>
    </location>
    <ligand>
        <name>Zn(2+)</name>
        <dbReference type="ChEBI" id="CHEBI:29105"/>
    </ligand>
</feature>
<feature type="binding site" evidence="10">
    <location>
        <position position="278"/>
    </location>
    <ligand>
        <name>Zn(2+)</name>
        <dbReference type="ChEBI" id="CHEBI:29105"/>
    </ligand>
</feature>
<dbReference type="CDD" id="cd04466">
    <property type="entry name" value="S1_YloQ_GTPase"/>
    <property type="match status" value="1"/>
</dbReference>
<evidence type="ECO:0000256" key="1">
    <source>
        <dbReference type="ARBA" id="ARBA00022490"/>
    </source>
</evidence>
<organism evidence="13 14">
    <name type="scientific">Flagellimonas pacifica</name>
    <dbReference type="NCBI Taxonomy" id="1247520"/>
    <lineage>
        <taxon>Bacteria</taxon>
        <taxon>Pseudomonadati</taxon>
        <taxon>Bacteroidota</taxon>
        <taxon>Flavobacteriia</taxon>
        <taxon>Flavobacteriales</taxon>
        <taxon>Flavobacteriaceae</taxon>
        <taxon>Flagellimonas</taxon>
    </lineage>
</organism>
<dbReference type="Gene3D" id="2.40.50.140">
    <property type="entry name" value="Nucleic acid-binding proteins"/>
    <property type="match status" value="1"/>
</dbReference>
<keyword evidence="2 10" id="KW-0690">Ribosome biogenesis</keyword>
<evidence type="ECO:0000256" key="4">
    <source>
        <dbReference type="ARBA" id="ARBA00022730"/>
    </source>
</evidence>
<comment type="similarity">
    <text evidence="10">Belongs to the TRAFAC class YlqF/YawG GTPase family. RsgA subfamily.</text>
</comment>
<evidence type="ECO:0000256" key="2">
    <source>
        <dbReference type="ARBA" id="ARBA00022517"/>
    </source>
</evidence>
<dbReference type="NCBIfam" id="TIGR00157">
    <property type="entry name" value="ribosome small subunit-dependent GTPase A"/>
    <property type="match status" value="1"/>
</dbReference>
<dbReference type="PANTHER" id="PTHR32120">
    <property type="entry name" value="SMALL RIBOSOMAL SUBUNIT BIOGENESIS GTPASE RSGA"/>
    <property type="match status" value="1"/>
</dbReference>
<dbReference type="InterPro" id="IPR004881">
    <property type="entry name" value="Ribosome_biogen_GTPase_RsgA"/>
</dbReference>
<dbReference type="OrthoDB" id="9809485at2"/>
<dbReference type="GO" id="GO:0003924">
    <property type="term" value="F:GTPase activity"/>
    <property type="evidence" value="ECO:0007669"/>
    <property type="project" value="UniProtKB-UniRule"/>
</dbReference>
<dbReference type="EC" id="3.6.1.-" evidence="10"/>
<proteinExistence type="inferred from homology"/>
<dbReference type="GO" id="GO:0005525">
    <property type="term" value="F:GTP binding"/>
    <property type="evidence" value="ECO:0007669"/>
    <property type="project" value="UniProtKB-UniRule"/>
</dbReference>
<comment type="cofactor">
    <cofactor evidence="10">
        <name>Zn(2+)</name>
        <dbReference type="ChEBI" id="CHEBI:29105"/>
    </cofactor>
    <text evidence="10">Binds 1 zinc ion per subunit.</text>
</comment>
<evidence type="ECO:0000256" key="9">
    <source>
        <dbReference type="ARBA" id="ARBA00023134"/>
    </source>
</evidence>
<sequence length="314" mass="35742">MQGTVYKSTGSWYTVKTEEGSFYECRIKGKFRIKGIKSTNPVAVGDIVTFDLKEIGDEKVAVITDITERKNYIIRKSVNLSKQTHIIAANLDQVFLLVTLNNPPTFTSFIDRFLVTAEAYDIPVVLLFNKMDVYNDQEMAEIDYLVQLYKDIGYHCIDIAAKEGVNVEMVKELMVDKTSMFAGHSGVGKSTLVNALEPGLKLKTAEISEQHLQGQHTTTFAEMYDLSFEARIIDTPGIKGFGIVDMEKDEVGDYFPEFFKLKSECKFNNCLHLDEPKCAIKNALENDNISWSRYRSYVQMITGEDENYRVDIYK</sequence>
<dbReference type="InterPro" id="IPR012340">
    <property type="entry name" value="NA-bd_OB-fold"/>
</dbReference>
<dbReference type="AlphaFoldDB" id="A0A285MUR3"/>
<dbReference type="Gene3D" id="3.40.50.300">
    <property type="entry name" value="P-loop containing nucleotide triphosphate hydrolases"/>
    <property type="match status" value="1"/>
</dbReference>
<keyword evidence="4 10" id="KW-0699">rRNA-binding</keyword>
<keyword evidence="1 10" id="KW-0963">Cytoplasm</keyword>
<keyword evidence="14" id="KW-1185">Reference proteome</keyword>
<keyword evidence="3 10" id="KW-0479">Metal-binding</keyword>
<dbReference type="GO" id="GO:0005737">
    <property type="term" value="C:cytoplasm"/>
    <property type="evidence" value="ECO:0007669"/>
    <property type="project" value="UniProtKB-SubCell"/>
</dbReference>
<dbReference type="PROSITE" id="PS50936">
    <property type="entry name" value="ENGC_GTPASE"/>
    <property type="match status" value="1"/>
</dbReference>
<evidence type="ECO:0000259" key="12">
    <source>
        <dbReference type="PROSITE" id="PS51721"/>
    </source>
</evidence>
<keyword evidence="9 10" id="KW-0342">GTP-binding</keyword>
<evidence type="ECO:0000256" key="8">
    <source>
        <dbReference type="ARBA" id="ARBA00022884"/>
    </source>
</evidence>
<evidence type="ECO:0000256" key="3">
    <source>
        <dbReference type="ARBA" id="ARBA00022723"/>
    </source>
</evidence>
<dbReference type="EMBL" id="OBEH01000004">
    <property type="protein sequence ID" value="SNZ00858.1"/>
    <property type="molecule type" value="Genomic_DNA"/>
</dbReference>
<dbReference type="GO" id="GO:0046872">
    <property type="term" value="F:metal ion binding"/>
    <property type="evidence" value="ECO:0007669"/>
    <property type="project" value="UniProtKB-KW"/>
</dbReference>